<evidence type="ECO:0000259" key="1">
    <source>
        <dbReference type="Pfam" id="PF13847"/>
    </source>
</evidence>
<accession>A0ABU2N9Q3</accession>
<keyword evidence="2" id="KW-0489">Methyltransferase</keyword>
<evidence type="ECO:0000313" key="3">
    <source>
        <dbReference type="Proteomes" id="UP001183202"/>
    </source>
</evidence>
<keyword evidence="2" id="KW-0808">Transferase</keyword>
<dbReference type="InterPro" id="IPR025714">
    <property type="entry name" value="Methyltranfer_dom"/>
</dbReference>
<proteinExistence type="predicted"/>
<keyword evidence="3" id="KW-1185">Reference proteome</keyword>
<name>A0ABU2N9Q3_9PSEU</name>
<dbReference type="GO" id="GO:0008168">
    <property type="term" value="F:methyltransferase activity"/>
    <property type="evidence" value="ECO:0007669"/>
    <property type="project" value="UniProtKB-KW"/>
</dbReference>
<dbReference type="Proteomes" id="UP001183202">
    <property type="component" value="Unassembled WGS sequence"/>
</dbReference>
<dbReference type="CDD" id="cd02440">
    <property type="entry name" value="AdoMet_MTases"/>
    <property type="match status" value="1"/>
</dbReference>
<dbReference type="InterPro" id="IPR029063">
    <property type="entry name" value="SAM-dependent_MTases_sf"/>
</dbReference>
<feature type="domain" description="Methyltransferase" evidence="1">
    <location>
        <begin position="38"/>
        <end position="151"/>
    </location>
</feature>
<dbReference type="Pfam" id="PF13847">
    <property type="entry name" value="Methyltransf_31"/>
    <property type="match status" value="1"/>
</dbReference>
<organism evidence="2 3">
    <name type="scientific">Pseudonocardia charpentierae</name>
    <dbReference type="NCBI Taxonomy" id="3075545"/>
    <lineage>
        <taxon>Bacteria</taxon>
        <taxon>Bacillati</taxon>
        <taxon>Actinomycetota</taxon>
        <taxon>Actinomycetes</taxon>
        <taxon>Pseudonocardiales</taxon>
        <taxon>Pseudonocardiaceae</taxon>
        <taxon>Pseudonocardia</taxon>
    </lineage>
</organism>
<gene>
    <name evidence="2" type="ORF">RM445_09625</name>
</gene>
<dbReference type="PANTHER" id="PTHR43861:SF1">
    <property type="entry name" value="TRANS-ACONITATE 2-METHYLTRANSFERASE"/>
    <property type="match status" value="1"/>
</dbReference>
<dbReference type="PANTHER" id="PTHR43861">
    <property type="entry name" value="TRANS-ACONITATE 2-METHYLTRANSFERASE-RELATED"/>
    <property type="match status" value="1"/>
</dbReference>
<dbReference type="EMBL" id="JAVREJ010000005">
    <property type="protein sequence ID" value="MDT0349778.1"/>
    <property type="molecule type" value="Genomic_DNA"/>
</dbReference>
<dbReference type="GO" id="GO:0032259">
    <property type="term" value="P:methylation"/>
    <property type="evidence" value="ECO:0007669"/>
    <property type="project" value="UniProtKB-KW"/>
</dbReference>
<sequence>MRADHETYTHGHAASVLRSHTARTVANSAAYVEEHLRPGSTVLDVGCGPGTITVDIARRVAPGRVLGIEPVAGPLEQAREHAAGVDGVEFALGDVYALDHPDGAFDVVHAHQVLQHLADPVAALREMLRVCRSDGVVAARDADYAAMTWYPADPRLDRWLAIYRAVAHGNGAQPDAGRRLLAWARAAGAAEVTPSASVWCYATPDDRAWWGGMWADRILTSAITRQAVDGGHADLADLERISRAWREWAENDDGWFLVPHGEVVCRPGR</sequence>
<dbReference type="RefSeq" id="WP_311555813.1">
    <property type="nucleotide sequence ID" value="NZ_JAVREJ010000005.1"/>
</dbReference>
<dbReference type="SUPFAM" id="SSF53335">
    <property type="entry name" value="S-adenosyl-L-methionine-dependent methyltransferases"/>
    <property type="match status" value="1"/>
</dbReference>
<evidence type="ECO:0000313" key="2">
    <source>
        <dbReference type="EMBL" id="MDT0349778.1"/>
    </source>
</evidence>
<comment type="caution">
    <text evidence="2">The sequence shown here is derived from an EMBL/GenBank/DDBJ whole genome shotgun (WGS) entry which is preliminary data.</text>
</comment>
<protein>
    <submittedName>
        <fullName evidence="2">Methyltransferase domain-containing protein</fullName>
    </submittedName>
</protein>
<reference evidence="3" key="1">
    <citation type="submission" date="2023-07" db="EMBL/GenBank/DDBJ databases">
        <title>30 novel species of actinomycetes from the DSMZ collection.</title>
        <authorList>
            <person name="Nouioui I."/>
        </authorList>
    </citation>
    <scope>NUCLEOTIDE SEQUENCE [LARGE SCALE GENOMIC DNA]</scope>
    <source>
        <strain evidence="3">DSM 45834</strain>
    </source>
</reference>
<dbReference type="Gene3D" id="3.40.50.150">
    <property type="entry name" value="Vaccinia Virus protein VP39"/>
    <property type="match status" value="1"/>
</dbReference>